<reference evidence="1 2" key="1">
    <citation type="submission" date="2018-06" db="EMBL/GenBank/DDBJ databases">
        <authorList>
            <consortium name="Pathogen Informatics"/>
            <person name="Doyle S."/>
        </authorList>
    </citation>
    <scope>NUCLEOTIDE SEQUENCE [LARGE SCALE GENOMIC DNA]</scope>
    <source>
        <strain evidence="1 2">NCTC11978</strain>
    </source>
</reference>
<dbReference type="EMBL" id="UGNY01000001">
    <property type="protein sequence ID" value="STX39844.1"/>
    <property type="molecule type" value="Genomic_DNA"/>
</dbReference>
<evidence type="ECO:0000313" key="1">
    <source>
        <dbReference type="EMBL" id="STX39844.1"/>
    </source>
</evidence>
<gene>
    <name evidence="1" type="ORF">NCTC11978_03050</name>
</gene>
<proteinExistence type="predicted"/>
<evidence type="ECO:0000313" key="2">
    <source>
        <dbReference type="Proteomes" id="UP000254033"/>
    </source>
</evidence>
<sequence>MGSGLDSCIQQATRMQNTSRAPIVRSQISKESKISVCPVVTKHHSWEKENGKNTAAAIVQ</sequence>
<name>A0A378J6E0_9GAMM</name>
<dbReference type="Proteomes" id="UP000254033">
    <property type="component" value="Unassembled WGS sequence"/>
</dbReference>
<accession>A0A378J6E0</accession>
<protein>
    <submittedName>
        <fullName evidence="1">Uncharacterized protein</fullName>
    </submittedName>
</protein>
<dbReference type="AlphaFoldDB" id="A0A378J6E0"/>
<organism evidence="1 2">
    <name type="scientific">Legionella feeleii</name>
    <dbReference type="NCBI Taxonomy" id="453"/>
    <lineage>
        <taxon>Bacteria</taxon>
        <taxon>Pseudomonadati</taxon>
        <taxon>Pseudomonadota</taxon>
        <taxon>Gammaproteobacteria</taxon>
        <taxon>Legionellales</taxon>
        <taxon>Legionellaceae</taxon>
        <taxon>Legionella</taxon>
    </lineage>
</organism>